<sequence>MNLHQTTPQATSHQHIPPFLKRQHPSMPSDIEALIAIEDPRVVNRLVNNLMYLFNIQEGDYLTFVLGQGQCANNRDAIKYWVLATLEEKPVSQDDVLEHLVSQLKEQIMMEVYQ</sequence>
<proteinExistence type="predicted"/>
<evidence type="ECO:0000313" key="1">
    <source>
        <dbReference type="EMBL" id="WEJ62548.1"/>
    </source>
</evidence>
<gene>
    <name evidence="1" type="ORF">NR989_11100</name>
</gene>
<reference evidence="1 2" key="1">
    <citation type="submission" date="2022-06" db="EMBL/GenBank/DDBJ databases">
        <title>Thiomicrohabdus sp. nov, an obligately chemolithoautotrophic, sulfur-oxidizing bacterium isolated from beach of Guanyin Mountain. Amoy.</title>
        <authorList>
            <person name="Zhu H."/>
        </authorList>
    </citation>
    <scope>NUCLEOTIDE SEQUENCE [LARGE SCALE GENOMIC DNA]</scope>
    <source>
        <strain evidence="1 2">XGS-01</strain>
    </source>
</reference>
<keyword evidence="2" id="KW-1185">Reference proteome</keyword>
<name>A0ABY8CDP9_9GAMM</name>
<dbReference type="RefSeq" id="WP_275594806.1">
    <property type="nucleotide sequence ID" value="NZ_CP102381.1"/>
</dbReference>
<dbReference type="Proteomes" id="UP001222275">
    <property type="component" value="Chromosome"/>
</dbReference>
<organism evidence="1 2">
    <name type="scientific">Thiomicrorhabdus lithotrophica</name>
    <dbReference type="NCBI Taxonomy" id="2949997"/>
    <lineage>
        <taxon>Bacteria</taxon>
        <taxon>Pseudomonadati</taxon>
        <taxon>Pseudomonadota</taxon>
        <taxon>Gammaproteobacteria</taxon>
        <taxon>Thiotrichales</taxon>
        <taxon>Piscirickettsiaceae</taxon>
        <taxon>Thiomicrorhabdus</taxon>
    </lineage>
</organism>
<protein>
    <submittedName>
        <fullName evidence="1">Uncharacterized protein</fullName>
    </submittedName>
</protein>
<evidence type="ECO:0000313" key="2">
    <source>
        <dbReference type="Proteomes" id="UP001222275"/>
    </source>
</evidence>
<dbReference type="EMBL" id="CP102381">
    <property type="protein sequence ID" value="WEJ62548.1"/>
    <property type="molecule type" value="Genomic_DNA"/>
</dbReference>
<accession>A0ABY8CDP9</accession>